<dbReference type="InterPro" id="IPR018247">
    <property type="entry name" value="EF_Hand_1_Ca_BS"/>
</dbReference>
<dbReference type="InterPro" id="IPR011992">
    <property type="entry name" value="EF-hand-dom_pair"/>
</dbReference>
<dbReference type="Proteomes" id="UP001597641">
    <property type="component" value="Unassembled WGS sequence"/>
</dbReference>
<reference evidence="3" key="1">
    <citation type="journal article" date="2019" name="Int. J. Syst. Evol. Microbiol.">
        <title>The Global Catalogue of Microorganisms (GCM) 10K type strain sequencing project: providing services to taxonomists for standard genome sequencing and annotation.</title>
        <authorList>
            <consortium name="The Broad Institute Genomics Platform"/>
            <consortium name="The Broad Institute Genome Sequencing Center for Infectious Disease"/>
            <person name="Wu L."/>
            <person name="Ma J."/>
        </authorList>
    </citation>
    <scope>NUCLEOTIDE SEQUENCE [LARGE SCALE GENOMIC DNA]</scope>
    <source>
        <strain evidence="3">KCTC 23984</strain>
    </source>
</reference>
<keyword evidence="3" id="KW-1185">Reference proteome</keyword>
<evidence type="ECO:0008006" key="4">
    <source>
        <dbReference type="Google" id="ProtNLM"/>
    </source>
</evidence>
<organism evidence="2 3">
    <name type="scientific">Pontibacter toksunensis</name>
    <dbReference type="NCBI Taxonomy" id="1332631"/>
    <lineage>
        <taxon>Bacteria</taxon>
        <taxon>Pseudomonadati</taxon>
        <taxon>Bacteroidota</taxon>
        <taxon>Cytophagia</taxon>
        <taxon>Cytophagales</taxon>
        <taxon>Hymenobacteraceae</taxon>
        <taxon>Pontibacter</taxon>
    </lineage>
</organism>
<comment type="caution">
    <text evidence="2">The sequence shown here is derived from an EMBL/GenBank/DDBJ whole genome shotgun (WGS) entry which is preliminary data.</text>
</comment>
<proteinExistence type="predicted"/>
<feature type="non-terminal residue" evidence="2">
    <location>
        <position position="162"/>
    </location>
</feature>
<dbReference type="PROSITE" id="PS00018">
    <property type="entry name" value="EF_HAND_1"/>
    <property type="match status" value="1"/>
</dbReference>
<dbReference type="SUPFAM" id="SSF47473">
    <property type="entry name" value="EF-hand"/>
    <property type="match status" value="1"/>
</dbReference>
<evidence type="ECO:0000313" key="3">
    <source>
        <dbReference type="Proteomes" id="UP001597641"/>
    </source>
</evidence>
<dbReference type="RefSeq" id="WP_377492688.1">
    <property type="nucleotide sequence ID" value="NZ_JBHUOX010000103.1"/>
</dbReference>
<dbReference type="PROSITE" id="PS51257">
    <property type="entry name" value="PROKAR_LIPOPROTEIN"/>
    <property type="match status" value="1"/>
</dbReference>
<evidence type="ECO:0000256" key="1">
    <source>
        <dbReference type="SAM" id="SignalP"/>
    </source>
</evidence>
<keyword evidence="1" id="KW-0732">Signal</keyword>
<gene>
    <name evidence="2" type="ORF">ACFS7Z_27225</name>
</gene>
<dbReference type="EMBL" id="JBHUOX010000103">
    <property type="protein sequence ID" value="MFD3004073.1"/>
    <property type="molecule type" value="Genomic_DNA"/>
</dbReference>
<feature type="signal peptide" evidence="1">
    <location>
        <begin position="1"/>
        <end position="26"/>
    </location>
</feature>
<dbReference type="Gene3D" id="1.10.238.10">
    <property type="entry name" value="EF-hand"/>
    <property type="match status" value="1"/>
</dbReference>
<sequence length="162" mass="18233">MKRNNMNMLKGIRNGLCFLLVAGMVACTGENTTGVEEAEVAEAEGSIGETEEVVSDTWDNNEFNSTFASTNYYEDWDTNDDNLLEQNEYNAGLYDTWDVNNDNRLDENEWNTASNDWGLENETWSEWDTGGDGALDENEFATGLGDNSWFGDWDTDDDNMLG</sequence>
<evidence type="ECO:0000313" key="2">
    <source>
        <dbReference type="EMBL" id="MFD3004073.1"/>
    </source>
</evidence>
<feature type="chain" id="PRO_5045852037" description="EF-hand domain-containing protein" evidence="1">
    <location>
        <begin position="27"/>
        <end position="162"/>
    </location>
</feature>
<protein>
    <recommendedName>
        <fullName evidence="4">EF-hand domain-containing protein</fullName>
    </recommendedName>
</protein>
<accession>A0ABW6C283</accession>
<name>A0ABW6C283_9BACT</name>